<dbReference type="SMART" id="SM00530">
    <property type="entry name" value="HTH_XRE"/>
    <property type="match status" value="1"/>
</dbReference>
<evidence type="ECO:0000256" key="2">
    <source>
        <dbReference type="ARBA" id="ARBA00023015"/>
    </source>
</evidence>
<dbReference type="Gene3D" id="1.10.260.40">
    <property type="entry name" value="lambda repressor-like DNA-binding domains"/>
    <property type="match status" value="1"/>
</dbReference>
<dbReference type="InterPro" id="IPR050807">
    <property type="entry name" value="TransReg_Diox_bact_type"/>
</dbReference>
<evidence type="ECO:0000256" key="4">
    <source>
        <dbReference type="ARBA" id="ARBA00023163"/>
    </source>
</evidence>
<evidence type="ECO:0000313" key="7">
    <source>
        <dbReference type="Proteomes" id="UP001597296"/>
    </source>
</evidence>
<dbReference type="Pfam" id="PF09856">
    <property type="entry name" value="ScfRs"/>
    <property type="match status" value="1"/>
</dbReference>
<dbReference type="PROSITE" id="PS50943">
    <property type="entry name" value="HTH_CROC1"/>
    <property type="match status" value="1"/>
</dbReference>
<keyword evidence="3" id="KW-0238">DNA-binding</keyword>
<name>A0ABW5CAV8_9PROT</name>
<keyword evidence="2" id="KW-0805">Transcription regulation</keyword>
<keyword evidence="4" id="KW-0804">Transcription</keyword>
<dbReference type="SUPFAM" id="SSF47413">
    <property type="entry name" value="lambda repressor-like DNA-binding domains"/>
    <property type="match status" value="1"/>
</dbReference>
<proteinExistence type="inferred from homology"/>
<sequence>MSGKLFIGHKLRRLRERHALSQAALATRLGVSPSYLNQIENNQRPLTVPVLLRIAQVLDVDLARLVEDEESRLVADLREALNDPLFGGGGDGIPLAELRNAAAASPDLAKRVLALYRAFRQADERLHALTEDLSKGGTELRSGRAHFPYEEIRDFFYYRDNYIGGLDEAAEALAAAEGFNLGQMYTDLAAYLDIHLGVRVRVVPADEAESMRHFDPGSSTLTLSSQLPMPSRNFHLAHQIGMLAYRDLIDGIVDTADLSSPEAIAICRVELANYFAGALLMPYGVFAQQAMALKHDIEQLQGRFGASFEQVCHRLSTLQRPGARGVPFYFVRVDRAGNITKRHSATRFHFTRFGGACPLWNVHEAFAQPGRILVQLAQMPDNVNYVCIARTVTRRGGGWTRPERLCAIGLGCEVAHAADFIYATGLDLTHEQAAKPIGVNCRICERRDCRQRAFPPIGSTISIDENSRGFAPYQFC</sequence>
<dbReference type="InterPro" id="IPR026281">
    <property type="entry name" value="HTH_RamB"/>
</dbReference>
<comment type="similarity">
    <text evidence="1">Belongs to the short-chain fatty acyl-CoA assimilation regulator (ScfR) family.</text>
</comment>
<protein>
    <submittedName>
        <fullName evidence="6">Short-chain fatty acyl-CoA regulator family protein</fullName>
    </submittedName>
</protein>
<dbReference type="PANTHER" id="PTHR46797:SF23">
    <property type="entry name" value="HTH-TYPE TRANSCRIPTIONAL REGULATOR SUTR"/>
    <property type="match status" value="1"/>
</dbReference>
<evidence type="ECO:0000259" key="5">
    <source>
        <dbReference type="PROSITE" id="PS50943"/>
    </source>
</evidence>
<dbReference type="Pfam" id="PF06114">
    <property type="entry name" value="Peptidase_M78"/>
    <property type="match status" value="1"/>
</dbReference>
<comment type="caution">
    <text evidence="6">The sequence shown here is derived from an EMBL/GenBank/DDBJ whole genome shotgun (WGS) entry which is preliminary data.</text>
</comment>
<evidence type="ECO:0000256" key="3">
    <source>
        <dbReference type="ARBA" id="ARBA00023125"/>
    </source>
</evidence>
<dbReference type="Pfam" id="PF01381">
    <property type="entry name" value="HTH_3"/>
    <property type="match status" value="1"/>
</dbReference>
<organism evidence="6 7">
    <name type="scientific">Phaeospirillum tilakii</name>
    <dbReference type="NCBI Taxonomy" id="741673"/>
    <lineage>
        <taxon>Bacteria</taxon>
        <taxon>Pseudomonadati</taxon>
        <taxon>Pseudomonadota</taxon>
        <taxon>Alphaproteobacteria</taxon>
        <taxon>Rhodospirillales</taxon>
        <taxon>Rhodospirillaceae</taxon>
        <taxon>Phaeospirillum</taxon>
    </lineage>
</organism>
<feature type="domain" description="HTH cro/C1-type" evidence="5">
    <location>
        <begin position="11"/>
        <end position="65"/>
    </location>
</feature>
<keyword evidence="7" id="KW-1185">Reference proteome</keyword>
<dbReference type="RefSeq" id="WP_377316545.1">
    <property type="nucleotide sequence ID" value="NZ_JBHUIY010000020.1"/>
</dbReference>
<accession>A0ABW5CAV8</accession>
<dbReference type="PIRSF" id="PIRSF019251">
    <property type="entry name" value="Rv0465c"/>
    <property type="match status" value="1"/>
</dbReference>
<evidence type="ECO:0000313" key="6">
    <source>
        <dbReference type="EMBL" id="MFD2234384.1"/>
    </source>
</evidence>
<dbReference type="InterPro" id="IPR010359">
    <property type="entry name" value="IrrE_HExxH"/>
</dbReference>
<reference evidence="7" key="1">
    <citation type="journal article" date="2019" name="Int. J. Syst. Evol. Microbiol.">
        <title>The Global Catalogue of Microorganisms (GCM) 10K type strain sequencing project: providing services to taxonomists for standard genome sequencing and annotation.</title>
        <authorList>
            <consortium name="The Broad Institute Genomics Platform"/>
            <consortium name="The Broad Institute Genome Sequencing Center for Infectious Disease"/>
            <person name="Wu L."/>
            <person name="Ma J."/>
        </authorList>
    </citation>
    <scope>NUCLEOTIDE SEQUENCE [LARGE SCALE GENOMIC DNA]</scope>
    <source>
        <strain evidence="7">KCTC 15012</strain>
    </source>
</reference>
<dbReference type="Proteomes" id="UP001597296">
    <property type="component" value="Unassembled WGS sequence"/>
</dbReference>
<dbReference type="EMBL" id="JBHUIY010000020">
    <property type="protein sequence ID" value="MFD2234384.1"/>
    <property type="molecule type" value="Genomic_DNA"/>
</dbReference>
<evidence type="ECO:0000256" key="1">
    <source>
        <dbReference type="ARBA" id="ARBA00007227"/>
    </source>
</evidence>
<dbReference type="InterPro" id="IPR018653">
    <property type="entry name" value="ScfR_C"/>
</dbReference>
<dbReference type="CDD" id="cd00093">
    <property type="entry name" value="HTH_XRE"/>
    <property type="match status" value="1"/>
</dbReference>
<gene>
    <name evidence="6" type="ORF">ACFSNB_11265</name>
</gene>
<dbReference type="InterPro" id="IPR001387">
    <property type="entry name" value="Cro/C1-type_HTH"/>
</dbReference>
<dbReference type="InterPro" id="IPR010982">
    <property type="entry name" value="Lambda_DNA-bd_dom_sf"/>
</dbReference>
<dbReference type="PANTHER" id="PTHR46797">
    <property type="entry name" value="HTH-TYPE TRANSCRIPTIONAL REGULATOR"/>
    <property type="match status" value="1"/>
</dbReference>